<evidence type="ECO:0000313" key="6">
    <source>
        <dbReference type="Proteomes" id="UP000053989"/>
    </source>
</evidence>
<accession>A0A0C3ELV9</accession>
<evidence type="ECO:0000256" key="1">
    <source>
        <dbReference type="ARBA" id="ARBA00010545"/>
    </source>
</evidence>
<reference evidence="6" key="2">
    <citation type="submission" date="2015-01" db="EMBL/GenBank/DDBJ databases">
        <title>Evolutionary Origins and Diversification of the Mycorrhizal Mutualists.</title>
        <authorList>
            <consortium name="DOE Joint Genome Institute"/>
            <consortium name="Mycorrhizal Genomics Consortium"/>
            <person name="Kohler A."/>
            <person name="Kuo A."/>
            <person name="Nagy L.G."/>
            <person name="Floudas D."/>
            <person name="Copeland A."/>
            <person name="Barry K.W."/>
            <person name="Cichocki N."/>
            <person name="Veneault-Fourrey C."/>
            <person name="LaButti K."/>
            <person name="Lindquist E.A."/>
            <person name="Lipzen A."/>
            <person name="Lundell T."/>
            <person name="Morin E."/>
            <person name="Murat C."/>
            <person name="Riley R."/>
            <person name="Ohm R."/>
            <person name="Sun H."/>
            <person name="Tunlid A."/>
            <person name="Henrissat B."/>
            <person name="Grigoriev I.V."/>
            <person name="Hibbett D.S."/>
            <person name="Martin F."/>
        </authorList>
    </citation>
    <scope>NUCLEOTIDE SEQUENCE [LARGE SCALE GENOMIC DNA]</scope>
    <source>
        <strain evidence="6">Foug A</strain>
    </source>
</reference>
<evidence type="ECO:0000256" key="4">
    <source>
        <dbReference type="SAM" id="SignalP"/>
    </source>
</evidence>
<dbReference type="InParanoid" id="A0A0C3ELV9"/>
<dbReference type="PANTHER" id="PTHR38425">
    <property type="entry name" value="LONG CHRONOLOGICAL LIFESPAN PROTEIN 2"/>
    <property type="match status" value="1"/>
</dbReference>
<dbReference type="OrthoDB" id="2234316at2759"/>
<reference evidence="5 6" key="1">
    <citation type="submission" date="2014-04" db="EMBL/GenBank/DDBJ databases">
        <authorList>
            <consortium name="DOE Joint Genome Institute"/>
            <person name="Kuo A."/>
            <person name="Kohler A."/>
            <person name="Nagy L.G."/>
            <person name="Floudas D."/>
            <person name="Copeland A."/>
            <person name="Barry K.W."/>
            <person name="Cichocki N."/>
            <person name="Veneault-Fourrey C."/>
            <person name="LaButti K."/>
            <person name="Lindquist E.A."/>
            <person name="Lipzen A."/>
            <person name="Lundell T."/>
            <person name="Morin E."/>
            <person name="Murat C."/>
            <person name="Sun H."/>
            <person name="Tunlid A."/>
            <person name="Henrissat B."/>
            <person name="Grigoriev I.V."/>
            <person name="Hibbett D.S."/>
            <person name="Martin F."/>
            <person name="Nordberg H.P."/>
            <person name="Cantor M.N."/>
            <person name="Hua S.X."/>
        </authorList>
    </citation>
    <scope>NUCLEOTIDE SEQUENCE [LARGE SCALE GENOMIC DNA]</scope>
    <source>
        <strain evidence="5 6">Foug A</strain>
    </source>
</reference>
<sequence length="119" mass="12986">MRHPIISFLLLSLWSSLVTAQFGFFDHIFGNQQQQWQQRPSPGQSQYNVPADSVPCSAYLCPDSLICVAHPAECPCPYVEDIKCTIPQPQDGSAAATVVCVRGAEGCSAIERLATSYSH</sequence>
<comment type="similarity">
    <text evidence="1">Belongs to the LCL2 family.</text>
</comment>
<proteinExistence type="inferred from homology"/>
<evidence type="ECO:0000256" key="2">
    <source>
        <dbReference type="ARBA" id="ARBA00018534"/>
    </source>
</evidence>
<feature type="signal peptide" evidence="4">
    <location>
        <begin position="1"/>
        <end position="20"/>
    </location>
</feature>
<keyword evidence="3 4" id="KW-0732">Signal</keyword>
<evidence type="ECO:0000313" key="5">
    <source>
        <dbReference type="EMBL" id="KIM68896.1"/>
    </source>
</evidence>
<dbReference type="PANTHER" id="PTHR38425:SF1">
    <property type="entry name" value="LONG CHRONOLOGICAL LIFESPAN PROTEIN 2"/>
    <property type="match status" value="1"/>
</dbReference>
<dbReference type="HOGENOM" id="CLU_142363_2_1_1"/>
<dbReference type="GO" id="GO:0036503">
    <property type="term" value="P:ERAD pathway"/>
    <property type="evidence" value="ECO:0007669"/>
    <property type="project" value="TreeGrafter"/>
</dbReference>
<feature type="chain" id="PRO_5002163996" description="Long chronological lifespan protein 2" evidence="4">
    <location>
        <begin position="21"/>
        <end position="119"/>
    </location>
</feature>
<keyword evidence="6" id="KW-1185">Reference proteome</keyword>
<evidence type="ECO:0000256" key="3">
    <source>
        <dbReference type="ARBA" id="ARBA00022729"/>
    </source>
</evidence>
<dbReference type="AlphaFoldDB" id="A0A0C3ELV9"/>
<dbReference type="STRING" id="1036808.A0A0C3ELV9"/>
<protein>
    <recommendedName>
        <fullName evidence="2">Long chronological lifespan protein 2</fullName>
    </recommendedName>
</protein>
<dbReference type="EMBL" id="KN822008">
    <property type="protein sequence ID" value="KIM68896.1"/>
    <property type="molecule type" value="Genomic_DNA"/>
</dbReference>
<dbReference type="InterPro" id="IPR034543">
    <property type="entry name" value="LCL2"/>
</dbReference>
<organism evidence="5 6">
    <name type="scientific">Scleroderma citrinum Foug A</name>
    <dbReference type="NCBI Taxonomy" id="1036808"/>
    <lineage>
        <taxon>Eukaryota</taxon>
        <taxon>Fungi</taxon>
        <taxon>Dikarya</taxon>
        <taxon>Basidiomycota</taxon>
        <taxon>Agaricomycotina</taxon>
        <taxon>Agaricomycetes</taxon>
        <taxon>Agaricomycetidae</taxon>
        <taxon>Boletales</taxon>
        <taxon>Sclerodermatineae</taxon>
        <taxon>Sclerodermataceae</taxon>
        <taxon>Scleroderma</taxon>
    </lineage>
</organism>
<dbReference type="Proteomes" id="UP000053989">
    <property type="component" value="Unassembled WGS sequence"/>
</dbReference>
<name>A0A0C3ELV9_9AGAM</name>
<gene>
    <name evidence="5" type="ORF">SCLCIDRAFT_104517</name>
</gene>